<name>A0ABX6UE53_9BRAD</name>
<keyword evidence="3" id="KW-1185">Reference proteome</keyword>
<evidence type="ECO:0000256" key="1">
    <source>
        <dbReference type="SAM" id="MobiDB-lite"/>
    </source>
</evidence>
<protein>
    <submittedName>
        <fullName evidence="2">Uncharacterized protein</fullName>
    </submittedName>
</protein>
<organism evidence="2 3">
    <name type="scientific">Bradyrhizobium guangdongense</name>
    <dbReference type="NCBI Taxonomy" id="1325090"/>
    <lineage>
        <taxon>Bacteria</taxon>
        <taxon>Pseudomonadati</taxon>
        <taxon>Pseudomonadota</taxon>
        <taxon>Alphaproteobacteria</taxon>
        <taxon>Hyphomicrobiales</taxon>
        <taxon>Nitrobacteraceae</taxon>
        <taxon>Bradyrhizobium</taxon>
    </lineage>
</organism>
<proteinExistence type="predicted"/>
<dbReference type="RefSeq" id="WP_128965181.1">
    <property type="nucleotide sequence ID" value="NZ_BMHC01000034.1"/>
</dbReference>
<dbReference type="Proteomes" id="UP000593880">
    <property type="component" value="Chromosome"/>
</dbReference>
<feature type="region of interest" description="Disordered" evidence="1">
    <location>
        <begin position="29"/>
        <end position="52"/>
    </location>
</feature>
<reference evidence="2 3" key="1">
    <citation type="submission" date="2018-06" db="EMBL/GenBank/DDBJ databases">
        <title>Comparative genomics of rhizobia nodulating Arachis hypogaea in China.</title>
        <authorList>
            <person name="Li Y."/>
        </authorList>
    </citation>
    <scope>NUCLEOTIDE SEQUENCE [LARGE SCALE GENOMIC DNA]</scope>
    <source>
        <strain evidence="2 3">CCBAU 51658</strain>
    </source>
</reference>
<dbReference type="EMBL" id="CP030057">
    <property type="protein sequence ID" value="QOZ59575.1"/>
    <property type="molecule type" value="Genomic_DNA"/>
</dbReference>
<evidence type="ECO:0000313" key="2">
    <source>
        <dbReference type="EMBL" id="QOZ59575.1"/>
    </source>
</evidence>
<evidence type="ECO:0000313" key="3">
    <source>
        <dbReference type="Proteomes" id="UP000593880"/>
    </source>
</evidence>
<gene>
    <name evidence="2" type="ORF">XH86_13155</name>
</gene>
<sequence length="75" mass="7904">MSNSFTSALLAALNASVEIMLDDEPVAKDRKEPIVSDPPVNNPTASLPARGDRENRYAVTVGFGMAKIRSSGQGA</sequence>
<accession>A0ABX6UE53</accession>